<dbReference type="EMBL" id="JBHSMC010000015">
    <property type="protein sequence ID" value="MFC5465569.1"/>
    <property type="molecule type" value="Genomic_DNA"/>
</dbReference>
<dbReference type="RefSeq" id="WP_382352181.1">
    <property type="nucleotide sequence ID" value="NZ_JBHSMC010000015.1"/>
</dbReference>
<keyword evidence="2" id="KW-1133">Transmembrane helix</keyword>
<dbReference type="Proteomes" id="UP001596147">
    <property type="component" value="Unassembled WGS sequence"/>
</dbReference>
<keyword evidence="4" id="KW-1185">Reference proteome</keyword>
<proteinExistence type="predicted"/>
<reference evidence="4" key="1">
    <citation type="journal article" date="2019" name="Int. J. Syst. Evol. Microbiol.">
        <title>The Global Catalogue of Microorganisms (GCM) 10K type strain sequencing project: providing services to taxonomists for standard genome sequencing and annotation.</title>
        <authorList>
            <consortium name="The Broad Institute Genomics Platform"/>
            <consortium name="The Broad Institute Genome Sequencing Center for Infectious Disease"/>
            <person name="Wu L."/>
            <person name="Ma J."/>
        </authorList>
    </citation>
    <scope>NUCLEOTIDE SEQUENCE [LARGE SCALE GENOMIC DNA]</scope>
    <source>
        <strain evidence="4">CGMCC 1.12237</strain>
    </source>
</reference>
<keyword evidence="1" id="KW-0175">Coiled coil</keyword>
<feature type="transmembrane region" description="Helical" evidence="2">
    <location>
        <begin position="7"/>
        <end position="28"/>
    </location>
</feature>
<feature type="coiled-coil region" evidence="1">
    <location>
        <begin position="33"/>
        <end position="60"/>
    </location>
</feature>
<evidence type="ECO:0000313" key="4">
    <source>
        <dbReference type="Proteomes" id="UP001596147"/>
    </source>
</evidence>
<sequence length="224" mass="25688">MKASNKRANYIFIGGIVVLIILLVMLWLQHNEKNELSDQNSKLSEQIVVLEKKAKEKNIDVDMEDAGSLTEAKEEEILITTEQIEQDTELAKEFFSPAFDWESGEQYDDMRERYISLLGEDSSFVESYIVENTKIDTNDGELSFIDHESLKSKFHTLTAIPLEMEGKNRIRYVAFIVHYMHQNKEDLNNLDALNASEAIVEFTIVGDGTSDEREIVDVEAWNLS</sequence>
<protein>
    <submittedName>
        <fullName evidence="3">Uncharacterized protein</fullName>
    </submittedName>
</protein>
<evidence type="ECO:0000256" key="1">
    <source>
        <dbReference type="SAM" id="Coils"/>
    </source>
</evidence>
<keyword evidence="2" id="KW-0472">Membrane</keyword>
<comment type="caution">
    <text evidence="3">The sequence shown here is derived from an EMBL/GenBank/DDBJ whole genome shotgun (WGS) entry which is preliminary data.</text>
</comment>
<name>A0ABW0LI94_9BACI</name>
<evidence type="ECO:0000256" key="2">
    <source>
        <dbReference type="SAM" id="Phobius"/>
    </source>
</evidence>
<organism evidence="3 4">
    <name type="scientific">Lederbergia graminis</name>
    <dbReference type="NCBI Taxonomy" id="735518"/>
    <lineage>
        <taxon>Bacteria</taxon>
        <taxon>Bacillati</taxon>
        <taxon>Bacillota</taxon>
        <taxon>Bacilli</taxon>
        <taxon>Bacillales</taxon>
        <taxon>Bacillaceae</taxon>
        <taxon>Lederbergia</taxon>
    </lineage>
</organism>
<keyword evidence="2" id="KW-0812">Transmembrane</keyword>
<gene>
    <name evidence="3" type="ORF">ACFPM4_12530</name>
</gene>
<accession>A0ABW0LI94</accession>
<evidence type="ECO:0000313" key="3">
    <source>
        <dbReference type="EMBL" id="MFC5465569.1"/>
    </source>
</evidence>